<dbReference type="AlphaFoldDB" id="A0A133ZZU4"/>
<dbReference type="InterPro" id="IPR023385">
    <property type="entry name" value="YopX-like_C"/>
</dbReference>
<protein>
    <recommendedName>
        <fullName evidence="3">YopX protein domain-containing protein</fullName>
    </recommendedName>
</protein>
<dbReference type="EMBL" id="LSDC01000047">
    <property type="protein sequence ID" value="KXB60956.1"/>
    <property type="molecule type" value="Genomic_DNA"/>
</dbReference>
<gene>
    <name evidence="1" type="ORF">HMPREF3186_00716</name>
</gene>
<evidence type="ECO:0000313" key="1">
    <source>
        <dbReference type="EMBL" id="KXB60956.1"/>
    </source>
</evidence>
<accession>A0A133ZZU4</accession>
<dbReference type="STRING" id="1379.HMPREF3186_00716"/>
<comment type="caution">
    <text evidence="1">The sequence shown here is derived from an EMBL/GenBank/DDBJ whole genome shotgun (WGS) entry which is preliminary data.</text>
</comment>
<dbReference type="PATRIC" id="fig|1379.3.peg.695"/>
<organism evidence="1 2">
    <name type="scientific">Gemella haemolysans</name>
    <dbReference type="NCBI Taxonomy" id="1379"/>
    <lineage>
        <taxon>Bacteria</taxon>
        <taxon>Bacillati</taxon>
        <taxon>Bacillota</taxon>
        <taxon>Bacilli</taxon>
        <taxon>Bacillales</taxon>
        <taxon>Gemellaceae</taxon>
        <taxon>Gemella</taxon>
    </lineage>
</organism>
<dbReference type="Gene3D" id="2.30.30.290">
    <property type="entry name" value="YopX-like domains"/>
    <property type="match status" value="1"/>
</dbReference>
<dbReference type="Proteomes" id="UP000070355">
    <property type="component" value="Unassembled WGS sequence"/>
</dbReference>
<name>A0A133ZZU4_9BACL</name>
<dbReference type="SUPFAM" id="SSF159006">
    <property type="entry name" value="YopX-like"/>
    <property type="match status" value="1"/>
</dbReference>
<proteinExistence type="predicted"/>
<sequence length="110" mass="12915">MYDLKAYTPTQGVKSVTRYNFRTQEVELEVAPYMPVKTKNFKLLRCSELKDIWGNLIYEDYIVKYKDDLIGVVKFIKGKFVVEFKQITVDLCNIYDRLLIIGDVYAGNEQ</sequence>
<evidence type="ECO:0000313" key="2">
    <source>
        <dbReference type="Proteomes" id="UP000070355"/>
    </source>
</evidence>
<dbReference type="RefSeq" id="WP_060913942.1">
    <property type="nucleotide sequence ID" value="NZ_KQ959948.1"/>
</dbReference>
<evidence type="ECO:0008006" key="3">
    <source>
        <dbReference type="Google" id="ProtNLM"/>
    </source>
</evidence>
<reference evidence="2" key="1">
    <citation type="submission" date="2016-01" db="EMBL/GenBank/DDBJ databases">
        <authorList>
            <person name="Mitreva M."/>
            <person name="Pepin K.H."/>
            <person name="Mihindukulasuriya K.A."/>
            <person name="Fulton R."/>
            <person name="Fronick C."/>
            <person name="O'Laughlin M."/>
            <person name="Miner T."/>
            <person name="Herter B."/>
            <person name="Rosa B.A."/>
            <person name="Cordes M."/>
            <person name="Tomlinson C."/>
            <person name="Wollam A."/>
            <person name="Palsikar V.B."/>
            <person name="Mardis E.R."/>
            <person name="Wilson R.K."/>
        </authorList>
    </citation>
    <scope>NUCLEOTIDE SEQUENCE [LARGE SCALE GENOMIC DNA]</scope>
    <source>
        <strain evidence="2">DNF01167</strain>
    </source>
</reference>